<keyword evidence="1" id="KW-0812">Transmembrane</keyword>
<proteinExistence type="predicted"/>
<feature type="transmembrane region" description="Helical" evidence="1">
    <location>
        <begin position="67"/>
        <end position="85"/>
    </location>
</feature>
<gene>
    <name evidence="2" type="ORF">C7C56_015935</name>
</gene>
<dbReference type="AlphaFoldDB" id="A0A2U2HIQ4"/>
<keyword evidence="1" id="KW-0472">Membrane</keyword>
<dbReference type="EMBL" id="PXWF02000243">
    <property type="protein sequence ID" value="PWF46657.1"/>
    <property type="molecule type" value="Genomic_DNA"/>
</dbReference>
<comment type="caution">
    <text evidence="2">The sequence shown here is derived from an EMBL/GenBank/DDBJ whole genome shotgun (WGS) entry which is preliminary data.</text>
</comment>
<accession>A0A2U2HIQ4</accession>
<feature type="transmembrane region" description="Helical" evidence="1">
    <location>
        <begin position="44"/>
        <end position="62"/>
    </location>
</feature>
<feature type="transmembrane region" description="Helical" evidence="1">
    <location>
        <begin position="122"/>
        <end position="143"/>
    </location>
</feature>
<sequence length="162" mass="17810">MYLPRKPLHLRHVAITFVGTFLFFAAILSRWYEPAIVLQDPLLGFAWAGTAYLVAYAVTEFVRMPGLLTFLGLPAASLLLAFDIARHGNLMAQGGFLNNFAWVPWTSGTCAVSGDRGLICKMVLSLAGNPAIVLWVVVSLLLVPMRHKLSTLRGVEKLRGEK</sequence>
<reference evidence="2 3" key="1">
    <citation type="submission" date="2018-04" db="EMBL/GenBank/DDBJ databases">
        <title>Massilia violaceinigra sp. nov., a novel purple-pigmented bacterium isolated from Tianshan glacier, Xinjiang, China.</title>
        <authorList>
            <person name="Wang H."/>
        </authorList>
    </citation>
    <scope>NUCLEOTIDE SEQUENCE [LARGE SCALE GENOMIC DNA]</scope>
    <source>
        <strain evidence="2 3">B448-2</strain>
    </source>
</reference>
<dbReference type="RefSeq" id="WP_106758364.1">
    <property type="nucleotide sequence ID" value="NZ_PXWF02000243.1"/>
</dbReference>
<organism evidence="2 3">
    <name type="scientific">Massilia glaciei</name>
    <dbReference type="NCBI Taxonomy" id="1524097"/>
    <lineage>
        <taxon>Bacteria</taxon>
        <taxon>Pseudomonadati</taxon>
        <taxon>Pseudomonadota</taxon>
        <taxon>Betaproteobacteria</taxon>
        <taxon>Burkholderiales</taxon>
        <taxon>Oxalobacteraceae</taxon>
        <taxon>Telluria group</taxon>
        <taxon>Massilia</taxon>
    </lineage>
</organism>
<evidence type="ECO:0000313" key="3">
    <source>
        <dbReference type="Proteomes" id="UP000241421"/>
    </source>
</evidence>
<evidence type="ECO:0000256" key="1">
    <source>
        <dbReference type="SAM" id="Phobius"/>
    </source>
</evidence>
<protein>
    <submittedName>
        <fullName evidence="2">Uncharacterized protein</fullName>
    </submittedName>
</protein>
<keyword evidence="3" id="KW-1185">Reference proteome</keyword>
<keyword evidence="1" id="KW-1133">Transmembrane helix</keyword>
<dbReference type="Proteomes" id="UP000241421">
    <property type="component" value="Unassembled WGS sequence"/>
</dbReference>
<feature type="transmembrane region" description="Helical" evidence="1">
    <location>
        <begin position="12"/>
        <end position="32"/>
    </location>
</feature>
<name>A0A2U2HIQ4_9BURK</name>
<evidence type="ECO:0000313" key="2">
    <source>
        <dbReference type="EMBL" id="PWF46657.1"/>
    </source>
</evidence>